<dbReference type="SUPFAM" id="SSF57701">
    <property type="entry name" value="Zn2/Cys6 DNA-binding domain"/>
    <property type="match status" value="1"/>
</dbReference>
<dbReference type="InterPro" id="IPR036864">
    <property type="entry name" value="Zn2-C6_fun-type_DNA-bd_sf"/>
</dbReference>
<keyword evidence="8" id="KW-1185">Reference proteome</keyword>
<dbReference type="PANTHER" id="PTHR37534">
    <property type="entry name" value="TRANSCRIPTIONAL ACTIVATOR PROTEIN UGA3"/>
    <property type="match status" value="1"/>
</dbReference>
<proteinExistence type="predicted"/>
<dbReference type="RefSeq" id="XP_016233823.1">
    <property type="nucleotide sequence ID" value="XM_016383120.1"/>
</dbReference>
<name>A0A0D1ZLB8_9EURO</name>
<dbReference type="PROSITE" id="PS50048">
    <property type="entry name" value="ZN2_CY6_FUNGAL_2"/>
    <property type="match status" value="1"/>
</dbReference>
<dbReference type="EMBL" id="KN847497">
    <property type="protein sequence ID" value="KIW13607.1"/>
    <property type="molecule type" value="Genomic_DNA"/>
</dbReference>
<evidence type="ECO:0000313" key="8">
    <source>
        <dbReference type="Proteomes" id="UP000053328"/>
    </source>
</evidence>
<evidence type="ECO:0000256" key="3">
    <source>
        <dbReference type="ARBA" id="ARBA00023125"/>
    </source>
</evidence>
<dbReference type="CDD" id="cd00067">
    <property type="entry name" value="GAL4"/>
    <property type="match status" value="1"/>
</dbReference>
<evidence type="ECO:0000256" key="4">
    <source>
        <dbReference type="ARBA" id="ARBA00023163"/>
    </source>
</evidence>
<comment type="subcellular location">
    <subcellularLocation>
        <location evidence="1">Nucleus</location>
    </subcellularLocation>
</comment>
<sequence length="507" mass="56985">MTIAAPFRGTYKLRPNYPRTKTGCLTCRHRRKKCDERRPICRGCTRNELRCLWKDPSHSRPPGPYIDQAHGRKQCVLVVADDPNQAISSAPALQPPDLVLRLPPNQLHYASDRACALTSVSLGLLSHYIIHTGALLAAAPLEHSPFITQLLPLACLDDTLMHAILATSAAHLSFKNNGEVEIDMAAWKHYSSAIQSLQRQCANLCAMDPEKTLRLLVVLIVISHFEALSGNCNGTIFMHLRACRVLIHGFLNGHIAPLTGDCKSLFGFSIEIYAYLLFSNTLTPYGMLQERTLPYDSFLMSLDVLTQYQTFGTMFAGAHGLFQLIPLLSLLHSNRLNEQEVGEVSESSILISNQLYDLILHWDLSECEDDCDGHEASRRQLAAECYRYALEICLLTAMAGTEVTDITTIYRIETLTRAIMVTVEQLSGSSYCASMLWPLMIAGSCMINYRHQNKLEEMLRNSRYQMRHTVSAAELLCLLWKEDSQHVYGPYGLSVVMKKYNMNCCLF</sequence>
<evidence type="ECO:0000256" key="2">
    <source>
        <dbReference type="ARBA" id="ARBA00023015"/>
    </source>
</evidence>
<dbReference type="PANTHER" id="PTHR37534:SF46">
    <property type="entry name" value="ZN(II)2CYS6 TRANSCRIPTION FACTOR (EUROFUNG)"/>
    <property type="match status" value="1"/>
</dbReference>
<dbReference type="Pfam" id="PF11951">
    <property type="entry name" value="Fungal_trans_2"/>
    <property type="match status" value="1"/>
</dbReference>
<dbReference type="AlphaFoldDB" id="A0A0D1ZLB8"/>
<feature type="domain" description="Zn(2)-C6 fungal-type" evidence="6">
    <location>
        <begin position="23"/>
        <end position="53"/>
    </location>
</feature>
<evidence type="ECO:0000256" key="5">
    <source>
        <dbReference type="ARBA" id="ARBA00023242"/>
    </source>
</evidence>
<dbReference type="OrthoDB" id="5419315at2759"/>
<dbReference type="HOGENOM" id="CLU_023417_2_1_1"/>
<dbReference type="GO" id="GO:0000981">
    <property type="term" value="F:DNA-binding transcription factor activity, RNA polymerase II-specific"/>
    <property type="evidence" value="ECO:0007669"/>
    <property type="project" value="InterPro"/>
</dbReference>
<dbReference type="Pfam" id="PF00172">
    <property type="entry name" value="Zn_clus"/>
    <property type="match status" value="1"/>
</dbReference>
<keyword evidence="5" id="KW-0539">Nucleus</keyword>
<evidence type="ECO:0000313" key="7">
    <source>
        <dbReference type="EMBL" id="KIW13607.1"/>
    </source>
</evidence>
<evidence type="ECO:0000256" key="1">
    <source>
        <dbReference type="ARBA" id="ARBA00004123"/>
    </source>
</evidence>
<dbReference type="GeneID" id="27335880"/>
<keyword evidence="2" id="KW-0805">Transcription regulation</keyword>
<protein>
    <recommendedName>
        <fullName evidence="6">Zn(2)-C6 fungal-type domain-containing protein</fullName>
    </recommendedName>
</protein>
<dbReference type="InterPro" id="IPR021858">
    <property type="entry name" value="Fun_TF"/>
</dbReference>
<accession>A0A0D1ZLB8</accession>
<reference evidence="7 8" key="1">
    <citation type="submission" date="2015-01" db="EMBL/GenBank/DDBJ databases">
        <title>The Genome Sequence of Exophiala spinifera CBS89968.</title>
        <authorList>
            <consortium name="The Broad Institute Genomics Platform"/>
            <person name="Cuomo C."/>
            <person name="de Hoog S."/>
            <person name="Gorbushina A."/>
            <person name="Stielow B."/>
            <person name="Teixiera M."/>
            <person name="Abouelleil A."/>
            <person name="Chapman S.B."/>
            <person name="Priest M."/>
            <person name="Young S.K."/>
            <person name="Wortman J."/>
            <person name="Nusbaum C."/>
            <person name="Birren B."/>
        </authorList>
    </citation>
    <scope>NUCLEOTIDE SEQUENCE [LARGE SCALE GENOMIC DNA]</scope>
    <source>
        <strain evidence="7 8">CBS 89968</strain>
    </source>
</reference>
<evidence type="ECO:0000259" key="6">
    <source>
        <dbReference type="PROSITE" id="PS50048"/>
    </source>
</evidence>
<gene>
    <name evidence="7" type="ORF">PV08_08797</name>
</gene>
<dbReference type="STRING" id="91928.A0A0D1ZLB8"/>
<keyword evidence="4" id="KW-0804">Transcription</keyword>
<dbReference type="PROSITE" id="PS00463">
    <property type="entry name" value="ZN2_CY6_FUNGAL_1"/>
    <property type="match status" value="1"/>
</dbReference>
<dbReference type="Gene3D" id="4.10.240.10">
    <property type="entry name" value="Zn(2)-C6 fungal-type DNA-binding domain"/>
    <property type="match status" value="1"/>
</dbReference>
<dbReference type="GO" id="GO:0008270">
    <property type="term" value="F:zinc ion binding"/>
    <property type="evidence" value="ECO:0007669"/>
    <property type="project" value="InterPro"/>
</dbReference>
<dbReference type="GO" id="GO:0005634">
    <property type="term" value="C:nucleus"/>
    <property type="evidence" value="ECO:0007669"/>
    <property type="project" value="UniProtKB-SubCell"/>
</dbReference>
<dbReference type="SMART" id="SM00066">
    <property type="entry name" value="GAL4"/>
    <property type="match status" value="1"/>
</dbReference>
<dbReference type="VEuPathDB" id="FungiDB:PV08_08797"/>
<dbReference type="Proteomes" id="UP000053328">
    <property type="component" value="Unassembled WGS sequence"/>
</dbReference>
<organism evidence="7 8">
    <name type="scientific">Exophiala spinifera</name>
    <dbReference type="NCBI Taxonomy" id="91928"/>
    <lineage>
        <taxon>Eukaryota</taxon>
        <taxon>Fungi</taxon>
        <taxon>Dikarya</taxon>
        <taxon>Ascomycota</taxon>
        <taxon>Pezizomycotina</taxon>
        <taxon>Eurotiomycetes</taxon>
        <taxon>Chaetothyriomycetidae</taxon>
        <taxon>Chaetothyriales</taxon>
        <taxon>Herpotrichiellaceae</taxon>
        <taxon>Exophiala</taxon>
    </lineage>
</organism>
<dbReference type="GO" id="GO:0003677">
    <property type="term" value="F:DNA binding"/>
    <property type="evidence" value="ECO:0007669"/>
    <property type="project" value="UniProtKB-KW"/>
</dbReference>
<dbReference type="InterPro" id="IPR001138">
    <property type="entry name" value="Zn2Cys6_DnaBD"/>
</dbReference>
<keyword evidence="3" id="KW-0238">DNA-binding</keyword>